<dbReference type="PROSITE" id="PS00061">
    <property type="entry name" value="ADH_SHORT"/>
    <property type="match status" value="1"/>
</dbReference>
<dbReference type="NCBIfam" id="NF009466">
    <property type="entry name" value="PRK12826.1-2"/>
    <property type="match status" value="1"/>
</dbReference>
<dbReference type="Proteomes" id="UP000243502">
    <property type="component" value="Chromosome 2"/>
</dbReference>
<name>A0A2I8EUN6_9BURK</name>
<dbReference type="AlphaFoldDB" id="A0A2I8EUN6"/>
<dbReference type="PANTHER" id="PTHR42879">
    <property type="entry name" value="3-OXOACYL-(ACYL-CARRIER-PROTEIN) REDUCTASE"/>
    <property type="match status" value="1"/>
</dbReference>
<reference evidence="2 3" key="1">
    <citation type="submission" date="2018-01" db="EMBL/GenBank/DDBJ databases">
        <title>Species boundaries and ecological features among Paraburkholderia terrae DSMZ17804T, P. hospita DSMZ17164T and P. caribensis DSMZ13236T.</title>
        <authorList>
            <person name="Pratama A.A."/>
        </authorList>
    </citation>
    <scope>NUCLEOTIDE SEQUENCE [LARGE SCALE GENOMIC DNA]</scope>
    <source>
        <strain evidence="2 3">DSM 17804</strain>
    </source>
</reference>
<sequence>MSVQKVLVTAGASGIGREIVRAFANNGAKVFVIDVDASGLSALASESPDIDTAVCDNSSRADIERVVPEAVRVLGGLDVLVNNAGISGPTLSVEDYDPAAWDAVMQINLNGTFNVTRLAIPHIKQSLAGSIIVMSSVAGRFGYPNRSAYSVSKWGLIGFTKTLSRELGESGVRVNAILPGAVEGERIERVLAGRAQVSRRSVDDERRDAMSIQSLQRFVDPRDIAAMAVFLASDAGKSISGQMLPIDNDMQQAS</sequence>
<dbReference type="PRINTS" id="PR00080">
    <property type="entry name" value="SDRFAMILY"/>
</dbReference>
<protein>
    <submittedName>
        <fullName evidence="2">SDR family NAD(P)-dependent oxidoreductase</fullName>
    </submittedName>
</protein>
<accession>A0A2I8EUN6</accession>
<dbReference type="Gene3D" id="3.40.50.720">
    <property type="entry name" value="NAD(P)-binding Rossmann-like Domain"/>
    <property type="match status" value="1"/>
</dbReference>
<dbReference type="GO" id="GO:0032787">
    <property type="term" value="P:monocarboxylic acid metabolic process"/>
    <property type="evidence" value="ECO:0007669"/>
    <property type="project" value="UniProtKB-ARBA"/>
</dbReference>
<organism evidence="2 3">
    <name type="scientific">Paraburkholderia terrae</name>
    <dbReference type="NCBI Taxonomy" id="311230"/>
    <lineage>
        <taxon>Bacteria</taxon>
        <taxon>Pseudomonadati</taxon>
        <taxon>Pseudomonadota</taxon>
        <taxon>Betaproteobacteria</taxon>
        <taxon>Burkholderiales</taxon>
        <taxon>Burkholderiaceae</taxon>
        <taxon>Paraburkholderia</taxon>
    </lineage>
</organism>
<dbReference type="PRINTS" id="PR00081">
    <property type="entry name" value="GDHRDH"/>
</dbReference>
<dbReference type="FunFam" id="3.40.50.720:FF:000084">
    <property type="entry name" value="Short-chain dehydrogenase reductase"/>
    <property type="match status" value="1"/>
</dbReference>
<proteinExistence type="inferred from homology"/>
<gene>
    <name evidence="2" type="ORF">C2L65_27690</name>
</gene>
<dbReference type="InterPro" id="IPR036291">
    <property type="entry name" value="NAD(P)-bd_dom_sf"/>
</dbReference>
<dbReference type="InterPro" id="IPR020904">
    <property type="entry name" value="Sc_DH/Rdtase_CS"/>
</dbReference>
<evidence type="ECO:0000313" key="3">
    <source>
        <dbReference type="Proteomes" id="UP000243502"/>
    </source>
</evidence>
<evidence type="ECO:0000313" key="2">
    <source>
        <dbReference type="EMBL" id="AUT63317.1"/>
    </source>
</evidence>
<dbReference type="EMBL" id="CP026112">
    <property type="protein sequence ID" value="AUT63317.1"/>
    <property type="molecule type" value="Genomic_DNA"/>
</dbReference>
<dbReference type="Pfam" id="PF13561">
    <property type="entry name" value="adh_short_C2"/>
    <property type="match status" value="1"/>
</dbReference>
<dbReference type="InterPro" id="IPR050259">
    <property type="entry name" value="SDR"/>
</dbReference>
<comment type="similarity">
    <text evidence="1">Belongs to the short-chain dehydrogenases/reductases (SDR) family.</text>
</comment>
<dbReference type="KEGG" id="pter:C2L65_27690"/>
<dbReference type="SUPFAM" id="SSF51735">
    <property type="entry name" value="NAD(P)-binding Rossmann-fold domains"/>
    <property type="match status" value="1"/>
</dbReference>
<evidence type="ECO:0000256" key="1">
    <source>
        <dbReference type="ARBA" id="ARBA00006484"/>
    </source>
</evidence>
<dbReference type="OrthoDB" id="9806974at2"/>
<dbReference type="PANTHER" id="PTHR42879:SF2">
    <property type="entry name" value="3-OXOACYL-[ACYL-CARRIER-PROTEIN] REDUCTASE FABG"/>
    <property type="match status" value="1"/>
</dbReference>
<dbReference type="CDD" id="cd05233">
    <property type="entry name" value="SDR_c"/>
    <property type="match status" value="1"/>
</dbReference>
<dbReference type="InterPro" id="IPR002347">
    <property type="entry name" value="SDR_fam"/>
</dbReference>